<comment type="caution">
    <text evidence="2">The sequence shown here is derived from an EMBL/GenBank/DDBJ whole genome shotgun (WGS) entry which is preliminary data.</text>
</comment>
<evidence type="ECO:0000313" key="2">
    <source>
        <dbReference type="EMBL" id="GAL19051.1"/>
    </source>
</evidence>
<dbReference type="AlphaFoldDB" id="A0A090RUW1"/>
<dbReference type="Pfam" id="PF13673">
    <property type="entry name" value="Acetyltransf_10"/>
    <property type="match status" value="1"/>
</dbReference>
<dbReference type="PANTHER" id="PTHR43451">
    <property type="entry name" value="ACETYLTRANSFERASE (GNAT) FAMILY PROTEIN"/>
    <property type="match status" value="1"/>
</dbReference>
<evidence type="ECO:0000259" key="1">
    <source>
        <dbReference type="PROSITE" id="PS51186"/>
    </source>
</evidence>
<dbReference type="EMBL" id="BBMR01000003">
    <property type="protein sequence ID" value="GAL19051.1"/>
    <property type="molecule type" value="Genomic_DNA"/>
</dbReference>
<dbReference type="CDD" id="cd04301">
    <property type="entry name" value="NAT_SF"/>
    <property type="match status" value="1"/>
</dbReference>
<keyword evidence="3" id="KW-1185">Reference proteome</keyword>
<reference evidence="2 3" key="1">
    <citation type="submission" date="2014-09" db="EMBL/GenBank/DDBJ databases">
        <title>Vibrio maritimus JCM 19235. (C45) whole genome shotgun sequence.</title>
        <authorList>
            <person name="Sawabe T."/>
            <person name="Meirelles P."/>
            <person name="Nakanishi M."/>
            <person name="Sayaka M."/>
            <person name="Hattori M."/>
            <person name="Ohkuma M."/>
        </authorList>
    </citation>
    <scope>NUCLEOTIDE SEQUENCE [LARGE SCALE GENOMIC DNA]</scope>
    <source>
        <strain evidence="3">JCM19235</strain>
    </source>
</reference>
<dbReference type="SUPFAM" id="SSF55729">
    <property type="entry name" value="Acyl-CoA N-acyltransferases (Nat)"/>
    <property type="match status" value="1"/>
</dbReference>
<dbReference type="InterPro" id="IPR052564">
    <property type="entry name" value="N-acetyltrans/Recomb-assoc"/>
</dbReference>
<dbReference type="PROSITE" id="PS51186">
    <property type="entry name" value="GNAT"/>
    <property type="match status" value="1"/>
</dbReference>
<dbReference type="Gene3D" id="3.40.630.30">
    <property type="match status" value="1"/>
</dbReference>
<dbReference type="OrthoDB" id="9789605at2"/>
<dbReference type="InterPro" id="IPR016181">
    <property type="entry name" value="Acyl_CoA_acyltransferase"/>
</dbReference>
<dbReference type="GO" id="GO:0016747">
    <property type="term" value="F:acyltransferase activity, transferring groups other than amino-acyl groups"/>
    <property type="evidence" value="ECO:0007669"/>
    <property type="project" value="InterPro"/>
</dbReference>
<name>A0A090RUW1_9VIBR</name>
<sequence>MIVDTATKKDLSSIVSLVKQVANCDVLPLLSIQGQTEFTTRVLSDIETTLDTTGFCTLKVVIDKEIVGYGALRNGNYLTHLFISKHCQGKGIGKALLTRLLETSTESEIDLRSSINAANFYEKYGFNRIGEETEFNGIRFVPMRLVRF</sequence>
<gene>
    <name evidence="2" type="ORF">JCM19235_2474</name>
</gene>
<accession>A0A090RUW1</accession>
<dbReference type="STRING" id="990268.JCM19235_2474"/>
<evidence type="ECO:0000313" key="3">
    <source>
        <dbReference type="Proteomes" id="UP000029228"/>
    </source>
</evidence>
<organism evidence="2 3">
    <name type="scientific">Vibrio maritimus</name>
    <dbReference type="NCBI Taxonomy" id="990268"/>
    <lineage>
        <taxon>Bacteria</taxon>
        <taxon>Pseudomonadati</taxon>
        <taxon>Pseudomonadota</taxon>
        <taxon>Gammaproteobacteria</taxon>
        <taxon>Vibrionales</taxon>
        <taxon>Vibrionaceae</taxon>
        <taxon>Vibrio</taxon>
    </lineage>
</organism>
<feature type="domain" description="N-acetyltransferase" evidence="1">
    <location>
        <begin position="1"/>
        <end position="148"/>
    </location>
</feature>
<protein>
    <submittedName>
        <fullName evidence="2">Putative acetyltransferase</fullName>
    </submittedName>
</protein>
<reference evidence="2 3" key="2">
    <citation type="submission" date="2014-09" db="EMBL/GenBank/DDBJ databases">
        <authorList>
            <consortium name="NBRP consortium"/>
            <person name="Sawabe T."/>
            <person name="Meirelles P."/>
            <person name="Nakanishi M."/>
            <person name="Sayaka M."/>
            <person name="Hattori M."/>
            <person name="Ohkuma M."/>
        </authorList>
    </citation>
    <scope>NUCLEOTIDE SEQUENCE [LARGE SCALE GENOMIC DNA]</scope>
    <source>
        <strain evidence="3">JCM19235</strain>
    </source>
</reference>
<dbReference type="Proteomes" id="UP000029228">
    <property type="component" value="Unassembled WGS sequence"/>
</dbReference>
<dbReference type="PANTHER" id="PTHR43451:SF1">
    <property type="entry name" value="ACETYLTRANSFERASE"/>
    <property type="match status" value="1"/>
</dbReference>
<proteinExistence type="predicted"/>
<keyword evidence="2" id="KW-0808">Transferase</keyword>
<dbReference type="InterPro" id="IPR000182">
    <property type="entry name" value="GNAT_dom"/>
</dbReference>